<evidence type="ECO:0000313" key="2">
    <source>
        <dbReference type="EMBL" id="SVA57655.1"/>
    </source>
</evidence>
<gene>
    <name evidence="2" type="ORF">METZ01_LOCUS110509</name>
</gene>
<accession>A0A381WYS3</accession>
<keyword evidence="1" id="KW-1133">Transmembrane helix</keyword>
<dbReference type="AlphaFoldDB" id="A0A381WYS3"/>
<sequence>MISIGVKRVFGIPFQFVLVCLVSTVLTIYLAAAAASSRVEARTSESGSLAGDSYKWEQAAIWACPLH</sequence>
<protein>
    <submittedName>
        <fullName evidence="2">Uncharacterized protein</fullName>
    </submittedName>
</protein>
<name>A0A381WYS3_9ZZZZ</name>
<proteinExistence type="predicted"/>
<reference evidence="2" key="1">
    <citation type="submission" date="2018-05" db="EMBL/GenBank/DDBJ databases">
        <authorList>
            <person name="Lanie J.A."/>
            <person name="Ng W.-L."/>
            <person name="Kazmierczak K.M."/>
            <person name="Andrzejewski T.M."/>
            <person name="Davidsen T.M."/>
            <person name="Wayne K.J."/>
            <person name="Tettelin H."/>
            <person name="Glass J.I."/>
            <person name="Rusch D."/>
            <person name="Podicherti R."/>
            <person name="Tsui H.-C.T."/>
            <person name="Winkler M.E."/>
        </authorList>
    </citation>
    <scope>NUCLEOTIDE SEQUENCE</scope>
</reference>
<keyword evidence="1" id="KW-0812">Transmembrane</keyword>
<dbReference type="EMBL" id="UINC01013323">
    <property type="protein sequence ID" value="SVA57655.1"/>
    <property type="molecule type" value="Genomic_DNA"/>
</dbReference>
<organism evidence="2">
    <name type="scientific">marine metagenome</name>
    <dbReference type="NCBI Taxonomy" id="408172"/>
    <lineage>
        <taxon>unclassified sequences</taxon>
        <taxon>metagenomes</taxon>
        <taxon>ecological metagenomes</taxon>
    </lineage>
</organism>
<keyword evidence="1" id="KW-0472">Membrane</keyword>
<evidence type="ECO:0000256" key="1">
    <source>
        <dbReference type="SAM" id="Phobius"/>
    </source>
</evidence>
<feature type="transmembrane region" description="Helical" evidence="1">
    <location>
        <begin position="12"/>
        <end position="32"/>
    </location>
</feature>